<dbReference type="CDD" id="cd17546">
    <property type="entry name" value="REC_hyHK_CKI1_RcsC-like"/>
    <property type="match status" value="1"/>
</dbReference>
<organism evidence="11 12">
    <name type="scientific">Marivita lacus</name>
    <dbReference type="NCBI Taxonomy" id="1323742"/>
    <lineage>
        <taxon>Bacteria</taxon>
        <taxon>Pseudomonadati</taxon>
        <taxon>Pseudomonadota</taxon>
        <taxon>Alphaproteobacteria</taxon>
        <taxon>Rhodobacterales</taxon>
        <taxon>Roseobacteraceae</taxon>
        <taxon>Marivita</taxon>
    </lineage>
</organism>
<dbReference type="InterPro" id="IPR035965">
    <property type="entry name" value="PAS-like_dom_sf"/>
</dbReference>
<feature type="domain" description="PAS" evidence="10">
    <location>
        <begin position="241"/>
        <end position="292"/>
    </location>
</feature>
<dbReference type="EMBL" id="BMFC01000019">
    <property type="protein sequence ID" value="GGC21166.1"/>
    <property type="molecule type" value="Genomic_DNA"/>
</dbReference>
<dbReference type="PANTHER" id="PTHR43047:SF64">
    <property type="entry name" value="HISTIDINE KINASE CONTAINING CHEY-HOMOLOGOUS RECEIVER DOMAIN AND PAS DOMAIN-RELATED"/>
    <property type="match status" value="1"/>
</dbReference>
<feature type="domain" description="Histidine kinase" evidence="8">
    <location>
        <begin position="383"/>
        <end position="603"/>
    </location>
</feature>
<dbReference type="InterPro" id="IPR013767">
    <property type="entry name" value="PAS_fold"/>
</dbReference>
<keyword evidence="12" id="KW-1185">Reference proteome</keyword>
<comment type="caution">
    <text evidence="11">The sequence shown here is derived from an EMBL/GenBank/DDBJ whole genome shotgun (WGS) entry which is preliminary data.</text>
</comment>
<dbReference type="Gene3D" id="3.40.50.2300">
    <property type="match status" value="1"/>
</dbReference>
<dbReference type="InterPro" id="IPR011006">
    <property type="entry name" value="CheY-like_superfamily"/>
</dbReference>
<evidence type="ECO:0000259" key="9">
    <source>
        <dbReference type="PROSITE" id="PS50110"/>
    </source>
</evidence>
<dbReference type="Gene3D" id="3.30.450.20">
    <property type="entry name" value="PAS domain"/>
    <property type="match status" value="1"/>
</dbReference>
<dbReference type="CDD" id="cd00130">
    <property type="entry name" value="PAS"/>
    <property type="match status" value="1"/>
</dbReference>
<dbReference type="Pfam" id="PF00072">
    <property type="entry name" value="Response_reg"/>
    <property type="match status" value="1"/>
</dbReference>
<keyword evidence="7" id="KW-0472">Membrane</keyword>
<dbReference type="RefSeq" id="WP_188484089.1">
    <property type="nucleotide sequence ID" value="NZ_BMFC01000019.1"/>
</dbReference>
<dbReference type="Pfam" id="PF02518">
    <property type="entry name" value="HATPase_c"/>
    <property type="match status" value="1"/>
</dbReference>
<keyword evidence="5 11" id="KW-0418">Kinase</keyword>
<dbReference type="PROSITE" id="PS50109">
    <property type="entry name" value="HIS_KIN"/>
    <property type="match status" value="1"/>
</dbReference>
<keyword evidence="7" id="KW-1133">Transmembrane helix</keyword>
<evidence type="ECO:0000313" key="12">
    <source>
        <dbReference type="Proteomes" id="UP000645462"/>
    </source>
</evidence>
<dbReference type="InterPro" id="IPR003661">
    <property type="entry name" value="HisK_dim/P_dom"/>
</dbReference>
<keyword evidence="4" id="KW-0808">Transferase</keyword>
<evidence type="ECO:0000259" key="8">
    <source>
        <dbReference type="PROSITE" id="PS50109"/>
    </source>
</evidence>
<evidence type="ECO:0000256" key="6">
    <source>
        <dbReference type="PROSITE-ProRule" id="PRU00169"/>
    </source>
</evidence>
<evidence type="ECO:0000313" key="11">
    <source>
        <dbReference type="EMBL" id="GGC21166.1"/>
    </source>
</evidence>
<dbReference type="CDD" id="cd00082">
    <property type="entry name" value="HisKA"/>
    <property type="match status" value="1"/>
</dbReference>
<dbReference type="InterPro" id="IPR005467">
    <property type="entry name" value="His_kinase_dom"/>
</dbReference>
<evidence type="ECO:0000256" key="3">
    <source>
        <dbReference type="ARBA" id="ARBA00022553"/>
    </source>
</evidence>
<gene>
    <name evidence="11" type="ORF">GCM10011363_42270</name>
</gene>
<evidence type="ECO:0000256" key="4">
    <source>
        <dbReference type="ARBA" id="ARBA00022679"/>
    </source>
</evidence>
<dbReference type="InterPro" id="IPR036097">
    <property type="entry name" value="HisK_dim/P_sf"/>
</dbReference>
<dbReference type="InterPro" id="IPR004358">
    <property type="entry name" value="Sig_transdc_His_kin-like_C"/>
</dbReference>
<dbReference type="InterPro" id="IPR001789">
    <property type="entry name" value="Sig_transdc_resp-reg_receiver"/>
</dbReference>
<dbReference type="SMART" id="SM00388">
    <property type="entry name" value="HisKA"/>
    <property type="match status" value="1"/>
</dbReference>
<dbReference type="GO" id="GO:0016301">
    <property type="term" value="F:kinase activity"/>
    <property type="evidence" value="ECO:0007669"/>
    <property type="project" value="UniProtKB-KW"/>
</dbReference>
<feature type="transmembrane region" description="Helical" evidence="7">
    <location>
        <begin position="198"/>
        <end position="224"/>
    </location>
</feature>
<proteinExistence type="predicted"/>
<evidence type="ECO:0000256" key="7">
    <source>
        <dbReference type="SAM" id="Phobius"/>
    </source>
</evidence>
<dbReference type="PANTHER" id="PTHR43047">
    <property type="entry name" value="TWO-COMPONENT HISTIDINE PROTEIN KINASE"/>
    <property type="match status" value="1"/>
</dbReference>
<dbReference type="PROSITE" id="PS50110">
    <property type="entry name" value="RESPONSE_REGULATORY"/>
    <property type="match status" value="1"/>
</dbReference>
<feature type="transmembrane region" description="Helical" evidence="7">
    <location>
        <begin position="27"/>
        <end position="46"/>
    </location>
</feature>
<dbReference type="PRINTS" id="PR00344">
    <property type="entry name" value="BCTRLSENSOR"/>
</dbReference>
<evidence type="ECO:0000256" key="1">
    <source>
        <dbReference type="ARBA" id="ARBA00000085"/>
    </source>
</evidence>
<keyword evidence="3 6" id="KW-0597">Phosphoprotein</keyword>
<accession>A0ABQ1LB71</accession>
<dbReference type="Gene3D" id="1.10.287.130">
    <property type="match status" value="1"/>
</dbReference>
<protein>
    <recommendedName>
        <fullName evidence="2">histidine kinase</fullName>
        <ecNumber evidence="2">2.7.13.3</ecNumber>
    </recommendedName>
</protein>
<dbReference type="PROSITE" id="PS50112">
    <property type="entry name" value="PAS"/>
    <property type="match status" value="1"/>
</dbReference>
<evidence type="ECO:0000256" key="5">
    <source>
        <dbReference type="ARBA" id="ARBA00022777"/>
    </source>
</evidence>
<keyword evidence="7" id="KW-0812">Transmembrane</keyword>
<feature type="modified residue" description="4-aspartylphosphate" evidence="6">
    <location>
        <position position="679"/>
    </location>
</feature>
<dbReference type="Pfam" id="PF00512">
    <property type="entry name" value="HisKA"/>
    <property type="match status" value="1"/>
</dbReference>
<name>A0ABQ1LB71_9RHOB</name>
<dbReference type="CDD" id="cd16922">
    <property type="entry name" value="HATPase_EvgS-ArcB-TorS-like"/>
    <property type="match status" value="1"/>
</dbReference>
<dbReference type="SMART" id="SM00448">
    <property type="entry name" value="REC"/>
    <property type="match status" value="1"/>
</dbReference>
<dbReference type="Gene3D" id="3.30.565.10">
    <property type="entry name" value="Histidine kinase-like ATPase, C-terminal domain"/>
    <property type="match status" value="1"/>
</dbReference>
<dbReference type="SUPFAM" id="SSF52172">
    <property type="entry name" value="CheY-like"/>
    <property type="match status" value="1"/>
</dbReference>
<dbReference type="SUPFAM" id="SSF47384">
    <property type="entry name" value="Homodimeric domain of signal transducing histidine kinase"/>
    <property type="match status" value="1"/>
</dbReference>
<reference evidence="12" key="1">
    <citation type="journal article" date="2019" name="Int. J. Syst. Evol. Microbiol.">
        <title>The Global Catalogue of Microorganisms (GCM) 10K type strain sequencing project: providing services to taxonomists for standard genome sequencing and annotation.</title>
        <authorList>
            <consortium name="The Broad Institute Genomics Platform"/>
            <consortium name="The Broad Institute Genome Sequencing Center for Infectious Disease"/>
            <person name="Wu L."/>
            <person name="Ma J."/>
        </authorList>
    </citation>
    <scope>NUCLEOTIDE SEQUENCE [LARGE SCALE GENOMIC DNA]</scope>
    <source>
        <strain evidence="12">CGMCC 1.12478</strain>
    </source>
</reference>
<dbReference type="Proteomes" id="UP000645462">
    <property type="component" value="Unassembled WGS sequence"/>
</dbReference>
<dbReference type="InterPro" id="IPR003594">
    <property type="entry name" value="HATPase_dom"/>
</dbReference>
<dbReference type="Pfam" id="PF00989">
    <property type="entry name" value="PAS"/>
    <property type="match status" value="1"/>
</dbReference>
<feature type="domain" description="Response regulatory" evidence="9">
    <location>
        <begin position="630"/>
        <end position="746"/>
    </location>
</feature>
<evidence type="ECO:0000256" key="2">
    <source>
        <dbReference type="ARBA" id="ARBA00012438"/>
    </source>
</evidence>
<dbReference type="SMART" id="SM00387">
    <property type="entry name" value="HATPase_c"/>
    <property type="match status" value="1"/>
</dbReference>
<evidence type="ECO:0000259" key="10">
    <source>
        <dbReference type="PROSITE" id="PS50112"/>
    </source>
</evidence>
<dbReference type="InterPro" id="IPR036890">
    <property type="entry name" value="HATPase_C_sf"/>
</dbReference>
<sequence length="902" mass="98331">MSKTTISDFDTSLNQTLSRTTRFAPRILLGLLLVSSIALLISAFSFERRLDNVHLANSDNTGWIVAQLEVDQQDLMLRLARALPRSSQDQGDLTVSPADLQRIKQDFDILYSRITVFEAGLKRLLASDNLMAEFERLKTIRQDLADQIDSIQTPDVAALREFQDSVTAAYPLVREIAVAALQETVSQTAEMRQQERSVFLVFLVQSIVLVALMVLSAFLAMRIWRDLEEKTAEKFRIGGLLSRAFNSSLNAVLVTDRHARILYSNAMAQNIFGTERASIVGLNINHVISLEDSRVPETGDGGKFGAFTGLINAGPKIVGSRNSDGSPIFVEMLLVRDKDIAGREVVICFIRDITDQVIAEENLKDALRIAEQASSAKDAFLATMSHEMRTPLHGIMASLELMKDSPLTPANLDLLETAEACSHRALTQINNVLEMARLGQQYEAPRALQPDHIARDILRELKPLANSSRNTLELVVQGPFDAYRLEGLPYTFSQVLYNLVDNAIKFTENGSVMVRLYLSAAHSGMATLLVEVADTGIGISEKAQAHVFEEFRTADPNRISPKSGSGLGLSIAKRGVDMQGGALLLRSAPGEGSRFHFKIPLKAVPAEFKAEPTLPPVVEGRTDAISVPRKILIVDDSEVNLFLMREMLHRMGHEVDLAENGEVAVAKAAKTQYDAILMDFSMPVMDGPTAAEKIRAMQTEPGRMAIIGVTALIDANADPRNWTLFDEILIKPVGQALLATAIEHSTAPHAVITVAPAPSEPVAEEVAPFVPSDSTVESEDMTVSTSFEEVMSLVGKDTAVRLLQTSFLDVEEALRAMADMEMSVEDKVSPIHKSVGSTALLGFEDLSDSLSEAEVMALSGSDPNGSELPKLIAALLKEARIEFSALIAAHHKAEDSLAGSDA</sequence>
<comment type="catalytic activity">
    <reaction evidence="1">
        <text>ATP + protein L-histidine = ADP + protein N-phospho-L-histidine.</text>
        <dbReference type="EC" id="2.7.13.3"/>
    </reaction>
</comment>
<dbReference type="SUPFAM" id="SSF55785">
    <property type="entry name" value="PYP-like sensor domain (PAS domain)"/>
    <property type="match status" value="1"/>
</dbReference>
<dbReference type="EC" id="2.7.13.3" evidence="2"/>
<dbReference type="InterPro" id="IPR000014">
    <property type="entry name" value="PAS"/>
</dbReference>
<dbReference type="NCBIfam" id="TIGR00229">
    <property type="entry name" value="sensory_box"/>
    <property type="match status" value="1"/>
</dbReference>
<dbReference type="SUPFAM" id="SSF55874">
    <property type="entry name" value="ATPase domain of HSP90 chaperone/DNA topoisomerase II/histidine kinase"/>
    <property type="match status" value="1"/>
</dbReference>